<sequence>MVEIEHFDRIAPVQPGKETEMEKKFGIFNTVEELNRAAAAQKAEGDLEALIGLATENGLEKEDAEDYMDSEDPEDFLCNATMAAIGKLNMEEQDLQLESQMKDWKDFVVQMLTEYPVDHADENRDTLANAVFDPSKKLLDVLAAGMKLSSKNRIKVDMRIIKAAGLPESAAYIGMCGRDDLKRIVLDYYMGEKK</sequence>
<proteinExistence type="predicted"/>
<reference evidence="1" key="1">
    <citation type="journal article" date="2021" name="Proc. Natl. Acad. Sci. U.S.A.">
        <title>A Catalog of Tens of Thousands of Viruses from Human Metagenomes Reveals Hidden Associations with Chronic Diseases.</title>
        <authorList>
            <person name="Tisza M.J."/>
            <person name="Buck C.B."/>
        </authorList>
    </citation>
    <scope>NUCLEOTIDE SEQUENCE</scope>
    <source>
        <strain evidence="1">Ctk4d14</strain>
    </source>
</reference>
<accession>A0A8S5QJC0</accession>
<dbReference type="EMBL" id="BK015667">
    <property type="protein sequence ID" value="DAE19106.1"/>
    <property type="molecule type" value="Genomic_DNA"/>
</dbReference>
<protein>
    <submittedName>
        <fullName evidence="1">Uncharacterized protein</fullName>
    </submittedName>
</protein>
<organism evidence="1">
    <name type="scientific">Siphoviridae sp. ctk4d14</name>
    <dbReference type="NCBI Taxonomy" id="2825639"/>
    <lineage>
        <taxon>Viruses</taxon>
        <taxon>Duplodnaviria</taxon>
        <taxon>Heunggongvirae</taxon>
        <taxon>Uroviricota</taxon>
        <taxon>Caudoviricetes</taxon>
    </lineage>
</organism>
<name>A0A8S5QJC0_9CAUD</name>
<evidence type="ECO:0000313" key="1">
    <source>
        <dbReference type="EMBL" id="DAE19106.1"/>
    </source>
</evidence>